<feature type="chain" id="PRO_5014117605" evidence="8">
    <location>
        <begin position="21"/>
        <end position="387"/>
    </location>
</feature>
<evidence type="ECO:0000256" key="2">
    <source>
        <dbReference type="ARBA" id="ARBA00008163"/>
    </source>
</evidence>
<keyword evidence="4" id="KW-0812">Transmembrane</keyword>
<proteinExistence type="inferred from homology"/>
<dbReference type="Pfam" id="PF03349">
    <property type="entry name" value="Toluene_X"/>
    <property type="match status" value="1"/>
</dbReference>
<protein>
    <submittedName>
        <fullName evidence="9">Aromatic hydrocarbon degradation protein</fullName>
    </submittedName>
</protein>
<reference evidence="9 10" key="1">
    <citation type="journal article" date="2013" name="Antonie Van Leeuwenhoek">
        <title>Paracoccus zhejiangensis sp. nov., isolated from activated sludge in wastewater-treatment system.</title>
        <authorList>
            <person name="Wu Z.G."/>
            <person name="Zhang D.F."/>
            <person name="Liu Y.L."/>
            <person name="Wang F."/>
            <person name="Jiang X."/>
            <person name="Li C."/>
            <person name="Li S.P."/>
            <person name="Hong Q."/>
            <person name="Li W.J."/>
        </authorList>
    </citation>
    <scope>NUCLEOTIDE SEQUENCE [LARGE SCALE GENOMIC DNA]</scope>
    <source>
        <strain evidence="9 10">J6</strain>
    </source>
</reference>
<evidence type="ECO:0000256" key="1">
    <source>
        <dbReference type="ARBA" id="ARBA00004571"/>
    </source>
</evidence>
<dbReference type="PANTHER" id="PTHR35093">
    <property type="entry name" value="OUTER MEMBRANE PROTEIN NMB0088-RELATED"/>
    <property type="match status" value="1"/>
</dbReference>
<dbReference type="Gene3D" id="2.40.160.60">
    <property type="entry name" value="Outer membrane protein transport protein (OMPP1/FadL/TodX)"/>
    <property type="match status" value="1"/>
</dbReference>
<dbReference type="EMBL" id="CP025430">
    <property type="protein sequence ID" value="AUH63490.1"/>
    <property type="molecule type" value="Genomic_DNA"/>
</dbReference>
<evidence type="ECO:0000256" key="4">
    <source>
        <dbReference type="ARBA" id="ARBA00022692"/>
    </source>
</evidence>
<evidence type="ECO:0000256" key="3">
    <source>
        <dbReference type="ARBA" id="ARBA00022452"/>
    </source>
</evidence>
<feature type="signal peptide" evidence="8">
    <location>
        <begin position="1"/>
        <end position="20"/>
    </location>
</feature>
<dbReference type="KEGG" id="pzh:CX676_04325"/>
<dbReference type="PANTHER" id="PTHR35093:SF8">
    <property type="entry name" value="OUTER MEMBRANE PROTEIN NMB0088-RELATED"/>
    <property type="match status" value="1"/>
</dbReference>
<evidence type="ECO:0000256" key="6">
    <source>
        <dbReference type="ARBA" id="ARBA00023136"/>
    </source>
</evidence>
<evidence type="ECO:0000256" key="5">
    <source>
        <dbReference type="ARBA" id="ARBA00022729"/>
    </source>
</evidence>
<dbReference type="GO" id="GO:0015483">
    <property type="term" value="F:long-chain fatty acid transporting porin activity"/>
    <property type="evidence" value="ECO:0007669"/>
    <property type="project" value="TreeGrafter"/>
</dbReference>
<dbReference type="AlphaFoldDB" id="A0A2H5EW38"/>
<gene>
    <name evidence="9" type="ORF">CX676_04325</name>
</gene>
<dbReference type="Proteomes" id="UP000234530">
    <property type="component" value="Chromosome"/>
</dbReference>
<keyword evidence="3" id="KW-1134">Transmembrane beta strand</keyword>
<evidence type="ECO:0000313" key="9">
    <source>
        <dbReference type="EMBL" id="AUH63490.1"/>
    </source>
</evidence>
<keyword evidence="10" id="KW-1185">Reference proteome</keyword>
<sequence>MKLVMTSAAALLLGTTAVLAGGIERAPHSLSALFEPGTNFVELSYGHVSPEVTGQDEALFGGSSFGDIADSYNFFGIAYKRQINDNLSAALIVEQPFGADLLYPTPTAPGEGSVALGGTAVDVSSTTYTAVVRYRMENNFGFHAGLRGSRADGNVKLQGMAYGPVNGYEVDLDTDTAWGWTAGVSWEKPEIAARVSLTYNSDIEHEFDTTESGPLVDPDGPGPIPAVPLLSGTSTTKVKTPKSWNLEFQTGVAADTLVFGSIRWVDWSSFLVDPENFVRVTGAGLVELEDTTTYTLGVGRKFNENWSGSASFSFEKSGDDLVSPLAPTNGKKGITLAAIYTRDNMKITTGINYTKLGDASPETSDVARAHIRDADLVGVGVKVGFTF</sequence>
<keyword evidence="5 8" id="KW-0732">Signal</keyword>
<dbReference type="InterPro" id="IPR005017">
    <property type="entry name" value="OMPP1/FadL/TodX"/>
</dbReference>
<name>A0A2H5EW38_9RHOB</name>
<evidence type="ECO:0000256" key="7">
    <source>
        <dbReference type="ARBA" id="ARBA00023237"/>
    </source>
</evidence>
<evidence type="ECO:0000256" key="8">
    <source>
        <dbReference type="SAM" id="SignalP"/>
    </source>
</evidence>
<comment type="similarity">
    <text evidence="2">Belongs to the OmpP1/FadL family.</text>
</comment>
<dbReference type="OrthoDB" id="6679728at2"/>
<evidence type="ECO:0000313" key="10">
    <source>
        <dbReference type="Proteomes" id="UP000234530"/>
    </source>
</evidence>
<organism evidence="9 10">
    <name type="scientific">Paracoccus zhejiangensis</name>
    <dbReference type="NCBI Taxonomy" id="1077935"/>
    <lineage>
        <taxon>Bacteria</taxon>
        <taxon>Pseudomonadati</taxon>
        <taxon>Pseudomonadota</taxon>
        <taxon>Alphaproteobacteria</taxon>
        <taxon>Rhodobacterales</taxon>
        <taxon>Paracoccaceae</taxon>
        <taxon>Paracoccus</taxon>
    </lineage>
</organism>
<dbReference type="GO" id="GO:0009279">
    <property type="term" value="C:cell outer membrane"/>
    <property type="evidence" value="ECO:0007669"/>
    <property type="project" value="UniProtKB-SubCell"/>
</dbReference>
<dbReference type="SUPFAM" id="SSF56935">
    <property type="entry name" value="Porins"/>
    <property type="match status" value="1"/>
</dbReference>
<keyword evidence="7" id="KW-0998">Cell outer membrane</keyword>
<keyword evidence="6" id="KW-0472">Membrane</keyword>
<comment type="subcellular location">
    <subcellularLocation>
        <location evidence="1">Cell outer membrane</location>
        <topology evidence="1">Multi-pass membrane protein</topology>
    </subcellularLocation>
</comment>
<accession>A0A2H5EW38</accession>